<name>A0A6A6LL39_HEVBR</name>
<evidence type="ECO:0000256" key="5">
    <source>
        <dbReference type="ARBA" id="ARBA00022692"/>
    </source>
</evidence>
<dbReference type="Gene3D" id="3.80.10.10">
    <property type="entry name" value="Ribonuclease Inhibitor"/>
    <property type="match status" value="1"/>
</dbReference>
<dbReference type="InterPro" id="IPR003591">
    <property type="entry name" value="Leu-rich_rpt_typical-subtyp"/>
</dbReference>
<keyword evidence="13" id="KW-1185">Reference proteome</keyword>
<evidence type="ECO:0000256" key="3">
    <source>
        <dbReference type="ARBA" id="ARBA00022475"/>
    </source>
</evidence>
<evidence type="ECO:0000313" key="12">
    <source>
        <dbReference type="EMBL" id="KAF2301195.1"/>
    </source>
</evidence>
<evidence type="ECO:0000256" key="6">
    <source>
        <dbReference type="ARBA" id="ARBA00022729"/>
    </source>
</evidence>
<dbReference type="GO" id="GO:0005886">
    <property type="term" value="C:plasma membrane"/>
    <property type="evidence" value="ECO:0007669"/>
    <property type="project" value="UniProtKB-SubCell"/>
</dbReference>
<evidence type="ECO:0000256" key="7">
    <source>
        <dbReference type="ARBA" id="ARBA00022737"/>
    </source>
</evidence>
<keyword evidence="5" id="KW-0812">Transmembrane</keyword>
<dbReference type="EMBL" id="JAAGAX010000010">
    <property type="protein sequence ID" value="KAF2301195.1"/>
    <property type="molecule type" value="Genomic_DNA"/>
</dbReference>
<dbReference type="InterPro" id="IPR046956">
    <property type="entry name" value="RLP23-like"/>
</dbReference>
<evidence type="ECO:0000256" key="4">
    <source>
        <dbReference type="ARBA" id="ARBA00022614"/>
    </source>
</evidence>
<evidence type="ECO:0000256" key="9">
    <source>
        <dbReference type="ARBA" id="ARBA00023136"/>
    </source>
</evidence>
<keyword evidence="7" id="KW-0677">Repeat</keyword>
<evidence type="ECO:0000256" key="2">
    <source>
        <dbReference type="ARBA" id="ARBA00009592"/>
    </source>
</evidence>
<dbReference type="PANTHER" id="PTHR48063:SF112">
    <property type="entry name" value="RECEPTOR LIKE PROTEIN 30-LIKE"/>
    <property type="match status" value="1"/>
</dbReference>
<keyword evidence="11" id="KW-0325">Glycoprotein</keyword>
<comment type="subcellular location">
    <subcellularLocation>
        <location evidence="1">Cell membrane</location>
        <topology evidence="1">Single-pass type I membrane protein</topology>
    </subcellularLocation>
</comment>
<evidence type="ECO:0000256" key="11">
    <source>
        <dbReference type="ARBA" id="ARBA00023180"/>
    </source>
</evidence>
<dbReference type="SUPFAM" id="SSF52058">
    <property type="entry name" value="L domain-like"/>
    <property type="match status" value="1"/>
</dbReference>
<keyword evidence="8" id="KW-1133">Transmembrane helix</keyword>
<dbReference type="PANTHER" id="PTHR48063">
    <property type="entry name" value="LRR RECEPTOR-LIKE KINASE"/>
    <property type="match status" value="1"/>
</dbReference>
<protein>
    <recommendedName>
        <fullName evidence="14">Leucine-rich repeat-containing N-terminal plant-type domain-containing protein</fullName>
    </recommendedName>
</protein>
<evidence type="ECO:0000256" key="10">
    <source>
        <dbReference type="ARBA" id="ARBA00023170"/>
    </source>
</evidence>
<keyword evidence="3" id="KW-1003">Cell membrane</keyword>
<dbReference type="Pfam" id="PF13855">
    <property type="entry name" value="LRR_8"/>
    <property type="match status" value="1"/>
</dbReference>
<evidence type="ECO:0000256" key="8">
    <source>
        <dbReference type="ARBA" id="ARBA00022989"/>
    </source>
</evidence>
<evidence type="ECO:0000256" key="1">
    <source>
        <dbReference type="ARBA" id="ARBA00004251"/>
    </source>
</evidence>
<dbReference type="Proteomes" id="UP000467840">
    <property type="component" value="Chromosome 4"/>
</dbReference>
<accession>A0A6A6LL39</accession>
<dbReference type="PRINTS" id="PR00019">
    <property type="entry name" value="LEURICHRPT"/>
</dbReference>
<dbReference type="InterPro" id="IPR001611">
    <property type="entry name" value="Leu-rich_rpt"/>
</dbReference>
<sequence>MAQLSYLDLSRNQLSGALPQCWQEMEFLQVFDVGNNNLSGHIPVSLGSLKNLGSLHMENNNLEGNIPTSLQNLGNLLTLDLSENALTGAIPPWIGENLSSLAILSIHSNMFEGEIPPQLCGLASLRILNLAKNKVTGTIPPCFGNFTSMIVDDPDFVDYWLSSFAFPVLFQMPNRWTAYQDHVLAYIKGRALVYNKTLEFRELKNRGLDPALGWKGILAQQQGRQADDEQLNVPLQIKPCLIGTAEVIPILLIGNMHL</sequence>
<proteinExistence type="inferred from homology"/>
<comment type="caution">
    <text evidence="12">The sequence shown here is derived from an EMBL/GenBank/DDBJ whole genome shotgun (WGS) entry which is preliminary data.</text>
</comment>
<keyword evidence="6" id="KW-0732">Signal</keyword>
<gene>
    <name evidence="12" type="ORF">GH714_020766</name>
</gene>
<dbReference type="InterPro" id="IPR032675">
    <property type="entry name" value="LRR_dom_sf"/>
</dbReference>
<keyword evidence="4" id="KW-0433">Leucine-rich repeat</keyword>
<dbReference type="SMART" id="SM00369">
    <property type="entry name" value="LRR_TYP"/>
    <property type="match status" value="4"/>
</dbReference>
<evidence type="ECO:0000313" key="13">
    <source>
        <dbReference type="Proteomes" id="UP000467840"/>
    </source>
</evidence>
<reference evidence="12 13" key="1">
    <citation type="journal article" date="2020" name="Mol. Plant">
        <title>The Chromosome-Based Rubber Tree Genome Provides New Insights into Spurge Genome Evolution and Rubber Biosynthesis.</title>
        <authorList>
            <person name="Liu J."/>
            <person name="Shi C."/>
            <person name="Shi C.C."/>
            <person name="Li W."/>
            <person name="Zhang Q.J."/>
            <person name="Zhang Y."/>
            <person name="Li K."/>
            <person name="Lu H.F."/>
            <person name="Shi C."/>
            <person name="Zhu S.T."/>
            <person name="Xiao Z.Y."/>
            <person name="Nan H."/>
            <person name="Yue Y."/>
            <person name="Zhu X.G."/>
            <person name="Wu Y."/>
            <person name="Hong X.N."/>
            <person name="Fan G.Y."/>
            <person name="Tong Y."/>
            <person name="Zhang D."/>
            <person name="Mao C.L."/>
            <person name="Liu Y.L."/>
            <person name="Hao S.J."/>
            <person name="Liu W.Q."/>
            <person name="Lv M.Q."/>
            <person name="Zhang H.B."/>
            <person name="Liu Y."/>
            <person name="Hu-Tang G.R."/>
            <person name="Wang J.P."/>
            <person name="Wang J.H."/>
            <person name="Sun Y.H."/>
            <person name="Ni S.B."/>
            <person name="Chen W.B."/>
            <person name="Zhang X.C."/>
            <person name="Jiao Y.N."/>
            <person name="Eichler E.E."/>
            <person name="Li G.H."/>
            <person name="Liu X."/>
            <person name="Gao L.Z."/>
        </authorList>
    </citation>
    <scope>NUCLEOTIDE SEQUENCE [LARGE SCALE GENOMIC DNA]</scope>
    <source>
        <strain evidence="13">cv. GT1</strain>
        <tissue evidence="12">Leaf</tissue>
    </source>
</reference>
<keyword evidence="9" id="KW-0472">Membrane</keyword>
<keyword evidence="10" id="KW-0675">Receptor</keyword>
<dbReference type="Pfam" id="PF00560">
    <property type="entry name" value="LRR_1"/>
    <property type="match status" value="3"/>
</dbReference>
<comment type="similarity">
    <text evidence="2">Belongs to the RLP family.</text>
</comment>
<evidence type="ECO:0008006" key="14">
    <source>
        <dbReference type="Google" id="ProtNLM"/>
    </source>
</evidence>
<dbReference type="AlphaFoldDB" id="A0A6A6LL39"/>
<organism evidence="12 13">
    <name type="scientific">Hevea brasiliensis</name>
    <name type="common">Para rubber tree</name>
    <name type="synonym">Siphonia brasiliensis</name>
    <dbReference type="NCBI Taxonomy" id="3981"/>
    <lineage>
        <taxon>Eukaryota</taxon>
        <taxon>Viridiplantae</taxon>
        <taxon>Streptophyta</taxon>
        <taxon>Embryophyta</taxon>
        <taxon>Tracheophyta</taxon>
        <taxon>Spermatophyta</taxon>
        <taxon>Magnoliopsida</taxon>
        <taxon>eudicotyledons</taxon>
        <taxon>Gunneridae</taxon>
        <taxon>Pentapetalae</taxon>
        <taxon>rosids</taxon>
        <taxon>fabids</taxon>
        <taxon>Malpighiales</taxon>
        <taxon>Euphorbiaceae</taxon>
        <taxon>Crotonoideae</taxon>
        <taxon>Micrandreae</taxon>
        <taxon>Hevea</taxon>
    </lineage>
</organism>
<dbReference type="FunFam" id="3.80.10.10:FF:000041">
    <property type="entry name" value="LRR receptor-like serine/threonine-protein kinase ERECTA"/>
    <property type="match status" value="1"/>
</dbReference>